<dbReference type="Proteomes" id="UP000199645">
    <property type="component" value="Unassembled WGS sequence"/>
</dbReference>
<accession>A0A1I2BTR3</accession>
<feature type="region of interest" description="Disordered" evidence="3">
    <location>
        <begin position="172"/>
        <end position="280"/>
    </location>
</feature>
<dbReference type="PANTHER" id="PTHR43046">
    <property type="entry name" value="GDP-MANNOSE MANNOSYL HYDROLASE"/>
    <property type="match status" value="1"/>
</dbReference>
<sequence length="280" mass="28248">MNIHRQIRGLAYQAFYGLPLPMRRHIARLVSPKYLVGAVAIIRDAEAEAPGRILMLRQPPGRGWGLPAGILKRGELPAVGAARELFEESGVRVKPADLTPGNPNAIVHPNGGVVDTVWFGAVPASTTRLAVDGGEVLEARWFPIDALPDLTWPTARLLGIYGLGPRAGELPPSIPAGPYRTPFPSGSPTSTSTSTSTSVSTSSPTSSPTPDGPASGGPAGSSAAELPSSGAAPGSSAADRSSPDAAAGSSAADHPSSGGSAGFVGAERPVSGSPASGDGR</sequence>
<reference evidence="5 6" key="1">
    <citation type="submission" date="2016-10" db="EMBL/GenBank/DDBJ databases">
        <authorList>
            <person name="de Groot N.N."/>
        </authorList>
    </citation>
    <scope>NUCLEOTIDE SEQUENCE [LARGE SCALE GENOMIC DNA]</scope>
    <source>
        <strain evidence="5 6">DSM 43019</strain>
    </source>
</reference>
<evidence type="ECO:0000313" key="5">
    <source>
        <dbReference type="EMBL" id="SFE58763.1"/>
    </source>
</evidence>
<dbReference type="Pfam" id="PF00293">
    <property type="entry name" value="NUDIX"/>
    <property type="match status" value="1"/>
</dbReference>
<dbReference type="InterPro" id="IPR015797">
    <property type="entry name" value="NUDIX_hydrolase-like_dom_sf"/>
</dbReference>
<gene>
    <name evidence="5" type="ORF">SAMN05421541_102488</name>
</gene>
<proteinExistence type="predicted"/>
<feature type="compositionally biased region" description="Low complexity" evidence="3">
    <location>
        <begin position="220"/>
        <end position="258"/>
    </location>
</feature>
<evidence type="ECO:0000313" key="6">
    <source>
        <dbReference type="Proteomes" id="UP000199645"/>
    </source>
</evidence>
<dbReference type="PROSITE" id="PS00893">
    <property type="entry name" value="NUDIX_BOX"/>
    <property type="match status" value="1"/>
</dbReference>
<dbReference type="GO" id="GO:0016787">
    <property type="term" value="F:hydrolase activity"/>
    <property type="evidence" value="ECO:0007669"/>
    <property type="project" value="UniProtKB-KW"/>
</dbReference>
<evidence type="ECO:0000256" key="3">
    <source>
        <dbReference type="SAM" id="MobiDB-lite"/>
    </source>
</evidence>
<feature type="domain" description="Nudix hydrolase" evidence="4">
    <location>
        <begin position="32"/>
        <end position="164"/>
    </location>
</feature>
<dbReference type="InterPro" id="IPR000086">
    <property type="entry name" value="NUDIX_hydrolase_dom"/>
</dbReference>
<dbReference type="STRING" id="35752.SAMN05421541_102488"/>
<dbReference type="Gene3D" id="3.90.79.10">
    <property type="entry name" value="Nucleoside Triphosphate Pyrophosphohydrolase"/>
    <property type="match status" value="1"/>
</dbReference>
<dbReference type="PROSITE" id="PS51462">
    <property type="entry name" value="NUDIX"/>
    <property type="match status" value="1"/>
</dbReference>
<comment type="cofactor">
    <cofactor evidence="1">
        <name>Mg(2+)</name>
        <dbReference type="ChEBI" id="CHEBI:18420"/>
    </cofactor>
</comment>
<dbReference type="InterPro" id="IPR020084">
    <property type="entry name" value="NUDIX_hydrolase_CS"/>
</dbReference>
<keyword evidence="2" id="KW-0378">Hydrolase</keyword>
<name>A0A1I2BTR3_9ACTN</name>
<dbReference type="SUPFAM" id="SSF55811">
    <property type="entry name" value="Nudix"/>
    <property type="match status" value="1"/>
</dbReference>
<dbReference type="PANTHER" id="PTHR43046:SF14">
    <property type="entry name" value="MUTT_NUDIX FAMILY PROTEIN"/>
    <property type="match status" value="1"/>
</dbReference>
<feature type="compositionally biased region" description="Low complexity" evidence="3">
    <location>
        <begin position="184"/>
        <end position="213"/>
    </location>
</feature>
<evidence type="ECO:0000259" key="4">
    <source>
        <dbReference type="PROSITE" id="PS51462"/>
    </source>
</evidence>
<dbReference type="EMBL" id="FONV01000002">
    <property type="protein sequence ID" value="SFE58763.1"/>
    <property type="molecule type" value="Genomic_DNA"/>
</dbReference>
<evidence type="ECO:0000256" key="2">
    <source>
        <dbReference type="ARBA" id="ARBA00022801"/>
    </source>
</evidence>
<protein>
    <submittedName>
        <fullName evidence="5">ADP-ribose pyrophosphatase YjhB, NUDIX family</fullName>
    </submittedName>
</protein>
<evidence type="ECO:0000256" key="1">
    <source>
        <dbReference type="ARBA" id="ARBA00001946"/>
    </source>
</evidence>
<dbReference type="AlphaFoldDB" id="A0A1I2BTR3"/>
<organism evidence="5 6">
    <name type="scientific">Actinoplanes philippinensis</name>
    <dbReference type="NCBI Taxonomy" id="35752"/>
    <lineage>
        <taxon>Bacteria</taxon>
        <taxon>Bacillati</taxon>
        <taxon>Actinomycetota</taxon>
        <taxon>Actinomycetes</taxon>
        <taxon>Micromonosporales</taxon>
        <taxon>Micromonosporaceae</taxon>
        <taxon>Actinoplanes</taxon>
    </lineage>
</organism>
<keyword evidence="6" id="KW-1185">Reference proteome</keyword>